<keyword evidence="4" id="KW-0238">DNA-binding</keyword>
<dbReference type="GO" id="GO:0016987">
    <property type="term" value="F:sigma factor activity"/>
    <property type="evidence" value="ECO:0007669"/>
    <property type="project" value="UniProtKB-KW"/>
</dbReference>
<protein>
    <submittedName>
        <fullName evidence="8">Unannotated protein</fullName>
    </submittedName>
</protein>
<name>A0A6J6BRY0_9ZZZZ</name>
<dbReference type="InterPro" id="IPR036388">
    <property type="entry name" value="WH-like_DNA-bd_sf"/>
</dbReference>
<keyword evidence="2" id="KW-0805">Transcription regulation</keyword>
<dbReference type="InterPro" id="IPR013325">
    <property type="entry name" value="RNA_pol_sigma_r2"/>
</dbReference>
<evidence type="ECO:0000256" key="5">
    <source>
        <dbReference type="ARBA" id="ARBA00023163"/>
    </source>
</evidence>
<feature type="domain" description="RNA polymerase sigma-70 region 2" evidence="6">
    <location>
        <begin position="20"/>
        <end position="85"/>
    </location>
</feature>
<organism evidence="8">
    <name type="scientific">freshwater metagenome</name>
    <dbReference type="NCBI Taxonomy" id="449393"/>
    <lineage>
        <taxon>unclassified sequences</taxon>
        <taxon>metagenomes</taxon>
        <taxon>ecological metagenomes</taxon>
    </lineage>
</organism>
<dbReference type="GO" id="GO:0003677">
    <property type="term" value="F:DNA binding"/>
    <property type="evidence" value="ECO:0007669"/>
    <property type="project" value="UniProtKB-KW"/>
</dbReference>
<comment type="similarity">
    <text evidence="1">Belongs to the sigma-70 factor family. ECF subfamily.</text>
</comment>
<dbReference type="AlphaFoldDB" id="A0A6J6BRY0"/>
<dbReference type="InterPro" id="IPR013324">
    <property type="entry name" value="RNA_pol_sigma_r3/r4-like"/>
</dbReference>
<accession>A0A6J6BRY0</accession>
<dbReference type="PANTHER" id="PTHR43133">
    <property type="entry name" value="RNA POLYMERASE ECF-TYPE SIGMA FACTO"/>
    <property type="match status" value="1"/>
</dbReference>
<evidence type="ECO:0000256" key="4">
    <source>
        <dbReference type="ARBA" id="ARBA00023125"/>
    </source>
</evidence>
<dbReference type="SUPFAM" id="SSF88946">
    <property type="entry name" value="Sigma2 domain of RNA polymerase sigma factors"/>
    <property type="match status" value="1"/>
</dbReference>
<dbReference type="Pfam" id="PF04542">
    <property type="entry name" value="Sigma70_r2"/>
    <property type="match status" value="1"/>
</dbReference>
<dbReference type="NCBIfam" id="TIGR02937">
    <property type="entry name" value="sigma70-ECF"/>
    <property type="match status" value="1"/>
</dbReference>
<reference evidence="8" key="1">
    <citation type="submission" date="2020-05" db="EMBL/GenBank/DDBJ databases">
        <authorList>
            <person name="Chiriac C."/>
            <person name="Salcher M."/>
            <person name="Ghai R."/>
            <person name="Kavagutti S V."/>
        </authorList>
    </citation>
    <scope>NUCLEOTIDE SEQUENCE</scope>
</reference>
<evidence type="ECO:0000259" key="6">
    <source>
        <dbReference type="Pfam" id="PF04542"/>
    </source>
</evidence>
<dbReference type="SUPFAM" id="SSF88659">
    <property type="entry name" value="Sigma3 and sigma4 domains of RNA polymerase sigma factors"/>
    <property type="match status" value="1"/>
</dbReference>
<sequence>MDAVVPSAEQVRVVESFDDFYRRERRGLVALAYALTGNTDAADDLAHEALTAAGRRWDQVGALEQPIGWVRRVVSNRSTSFVRRRIVEAKALPRLLARTERSTIPSMPVESEHVWAAIRRLPRRQAQVVTLKALFRLSLQEIADELGMTKETAQTHLTRARATLTAVLEQEDLR</sequence>
<evidence type="ECO:0000256" key="1">
    <source>
        <dbReference type="ARBA" id="ARBA00010641"/>
    </source>
</evidence>
<dbReference type="Gene3D" id="1.10.1740.10">
    <property type="match status" value="1"/>
</dbReference>
<proteinExistence type="inferred from homology"/>
<gene>
    <name evidence="8" type="ORF">UFOPK1493_00357</name>
</gene>
<evidence type="ECO:0000256" key="2">
    <source>
        <dbReference type="ARBA" id="ARBA00023015"/>
    </source>
</evidence>
<evidence type="ECO:0000256" key="3">
    <source>
        <dbReference type="ARBA" id="ARBA00023082"/>
    </source>
</evidence>
<dbReference type="InterPro" id="IPR013249">
    <property type="entry name" value="RNA_pol_sigma70_r4_t2"/>
</dbReference>
<dbReference type="InterPro" id="IPR007627">
    <property type="entry name" value="RNA_pol_sigma70_r2"/>
</dbReference>
<dbReference type="EMBL" id="CAEZSR010000007">
    <property type="protein sequence ID" value="CAB4541762.1"/>
    <property type="molecule type" value="Genomic_DNA"/>
</dbReference>
<evidence type="ECO:0000313" key="8">
    <source>
        <dbReference type="EMBL" id="CAB4541762.1"/>
    </source>
</evidence>
<evidence type="ECO:0000259" key="7">
    <source>
        <dbReference type="Pfam" id="PF08281"/>
    </source>
</evidence>
<dbReference type="GO" id="GO:0006352">
    <property type="term" value="P:DNA-templated transcription initiation"/>
    <property type="evidence" value="ECO:0007669"/>
    <property type="project" value="InterPro"/>
</dbReference>
<keyword evidence="5" id="KW-0804">Transcription</keyword>
<feature type="domain" description="RNA polymerase sigma factor 70 region 4 type 2" evidence="7">
    <location>
        <begin position="114"/>
        <end position="164"/>
    </location>
</feature>
<keyword evidence="3" id="KW-0731">Sigma factor</keyword>
<dbReference type="Pfam" id="PF08281">
    <property type="entry name" value="Sigma70_r4_2"/>
    <property type="match status" value="1"/>
</dbReference>
<dbReference type="InterPro" id="IPR014284">
    <property type="entry name" value="RNA_pol_sigma-70_dom"/>
</dbReference>
<dbReference type="Gene3D" id="1.10.10.10">
    <property type="entry name" value="Winged helix-like DNA-binding domain superfamily/Winged helix DNA-binding domain"/>
    <property type="match status" value="1"/>
</dbReference>
<dbReference type="PANTHER" id="PTHR43133:SF50">
    <property type="entry name" value="ECF RNA POLYMERASE SIGMA FACTOR SIGM"/>
    <property type="match status" value="1"/>
</dbReference>
<dbReference type="InterPro" id="IPR039425">
    <property type="entry name" value="RNA_pol_sigma-70-like"/>
</dbReference>